<accession>A0A2T7PZU1</accession>
<feature type="region of interest" description="Disordered" evidence="1">
    <location>
        <begin position="46"/>
        <end position="107"/>
    </location>
</feature>
<evidence type="ECO:0000313" key="3">
    <source>
        <dbReference type="Proteomes" id="UP000245119"/>
    </source>
</evidence>
<evidence type="ECO:0000256" key="1">
    <source>
        <dbReference type="SAM" id="MobiDB-lite"/>
    </source>
</evidence>
<comment type="caution">
    <text evidence="2">The sequence shown here is derived from an EMBL/GenBank/DDBJ whole genome shotgun (WGS) entry which is preliminary data.</text>
</comment>
<proteinExistence type="predicted"/>
<name>A0A2T7PZU1_POMCA</name>
<dbReference type="AlphaFoldDB" id="A0A2T7PZU1"/>
<sequence length="134" mass="14657">MAVKLTGGILRTAAVDRAGHTCLPQRLTARVYDNYLLSEGVRKATGHTKIPSDSRTVKKGACSGKQATDQTAPEHQGDIFGAKRKTANPNPAEVTRNPLHLFPRQTAAEGEERVKLLGRLESTVNEERRQLLSQ</sequence>
<keyword evidence="3" id="KW-1185">Reference proteome</keyword>
<protein>
    <submittedName>
        <fullName evidence="2">Uncharacterized protein</fullName>
    </submittedName>
</protein>
<reference evidence="2 3" key="1">
    <citation type="submission" date="2018-04" db="EMBL/GenBank/DDBJ databases">
        <title>The genome of golden apple snail Pomacea canaliculata provides insight into stress tolerance and invasive adaptation.</title>
        <authorList>
            <person name="Liu C."/>
            <person name="Liu B."/>
            <person name="Ren Y."/>
            <person name="Zhang Y."/>
            <person name="Wang H."/>
            <person name="Li S."/>
            <person name="Jiang F."/>
            <person name="Yin L."/>
            <person name="Zhang G."/>
            <person name="Qian W."/>
            <person name="Fan W."/>
        </authorList>
    </citation>
    <scope>NUCLEOTIDE SEQUENCE [LARGE SCALE GENOMIC DNA]</scope>
    <source>
        <strain evidence="2">SZHN2017</strain>
        <tissue evidence="2">Muscle</tissue>
    </source>
</reference>
<organism evidence="2 3">
    <name type="scientific">Pomacea canaliculata</name>
    <name type="common">Golden apple snail</name>
    <dbReference type="NCBI Taxonomy" id="400727"/>
    <lineage>
        <taxon>Eukaryota</taxon>
        <taxon>Metazoa</taxon>
        <taxon>Spiralia</taxon>
        <taxon>Lophotrochozoa</taxon>
        <taxon>Mollusca</taxon>
        <taxon>Gastropoda</taxon>
        <taxon>Caenogastropoda</taxon>
        <taxon>Architaenioglossa</taxon>
        <taxon>Ampullarioidea</taxon>
        <taxon>Ampullariidae</taxon>
        <taxon>Pomacea</taxon>
    </lineage>
</organism>
<gene>
    <name evidence="2" type="ORF">C0Q70_01570</name>
</gene>
<evidence type="ECO:0000313" key="2">
    <source>
        <dbReference type="EMBL" id="PVD38945.1"/>
    </source>
</evidence>
<dbReference type="EMBL" id="PZQS01000001">
    <property type="protein sequence ID" value="PVD38945.1"/>
    <property type="molecule type" value="Genomic_DNA"/>
</dbReference>
<dbReference type="Proteomes" id="UP000245119">
    <property type="component" value="Linkage Group LG1"/>
</dbReference>